<evidence type="ECO:0000259" key="1">
    <source>
        <dbReference type="SMART" id="SM00382"/>
    </source>
</evidence>
<dbReference type="Pfam" id="PF13304">
    <property type="entry name" value="AAA_21"/>
    <property type="match status" value="1"/>
</dbReference>
<dbReference type="AlphaFoldDB" id="A0A7H0K9B1"/>
<evidence type="ECO:0000313" key="2">
    <source>
        <dbReference type="EMBL" id="MBA1838390.1"/>
    </source>
</evidence>
<dbReference type="Proteomes" id="UP000577408">
    <property type="component" value="Unassembled WGS sequence"/>
</dbReference>
<dbReference type="Gene3D" id="3.40.50.300">
    <property type="entry name" value="P-loop containing nucleotide triphosphate hydrolases"/>
    <property type="match status" value="1"/>
</dbReference>
<feature type="domain" description="AAA+ ATPase" evidence="1">
    <location>
        <begin position="47"/>
        <end position="337"/>
    </location>
</feature>
<dbReference type="PANTHER" id="PTHR43581:SF4">
    <property type="entry name" value="ATP_GTP PHOSPHATASE"/>
    <property type="match status" value="1"/>
</dbReference>
<dbReference type="RefSeq" id="WP_181193078.1">
    <property type="nucleotide sequence ID" value="NZ_JABFED010000010.1"/>
</dbReference>
<keyword evidence="3" id="KW-1185">Reference proteome</keyword>
<keyword evidence="2" id="KW-0547">Nucleotide-binding</keyword>
<dbReference type="PANTHER" id="PTHR43581">
    <property type="entry name" value="ATP/GTP PHOSPHATASE"/>
    <property type="match status" value="1"/>
</dbReference>
<proteinExistence type="predicted"/>
<keyword evidence="2" id="KW-0067">ATP-binding</keyword>
<dbReference type="GO" id="GO:0016887">
    <property type="term" value="F:ATP hydrolysis activity"/>
    <property type="evidence" value="ECO:0007669"/>
    <property type="project" value="InterPro"/>
</dbReference>
<name>A0A7H0K9B1_9CORY</name>
<evidence type="ECO:0000313" key="3">
    <source>
        <dbReference type="Proteomes" id="UP000577408"/>
    </source>
</evidence>
<dbReference type="SUPFAM" id="SSF52540">
    <property type="entry name" value="P-loop containing nucleoside triphosphate hydrolases"/>
    <property type="match status" value="1"/>
</dbReference>
<dbReference type="InterPro" id="IPR051396">
    <property type="entry name" value="Bact_Antivir_Def_Nuclease"/>
</dbReference>
<dbReference type="InterPro" id="IPR027417">
    <property type="entry name" value="P-loop_NTPase"/>
</dbReference>
<reference evidence="2 3" key="1">
    <citation type="submission" date="2020-05" db="EMBL/GenBank/DDBJ databases">
        <title>Descriptions of Corynebacterium xxxx sp. nov., Corynebacterium yyyy sp. nov. and Corynebacterium zzzz sp. nov.</title>
        <authorList>
            <person name="Zhang G."/>
        </authorList>
    </citation>
    <scope>NUCLEOTIDE SEQUENCE [LARGE SCALE GENOMIC DNA]</scope>
    <source>
        <strain evidence="3">zg-913</strain>
    </source>
</reference>
<sequence>MNYRSQVRDSQVRELTDRVSKNKYEHYLKRMDLNRLRGLEDTSIQFDFPVTAIVGPNGSGKSTVLGAAALTSTAFKPSQFFAKAGKYDETMRNWSVEYELIKPADTRSKTHPRGKTSSMTASYRQSKWNRNAINRPAKLIGISRTIPAAEKKNLSSFQRKAFKAKYENPLTAETRQAVERILGKDATDYIKVSNDPNSSQPLIGTDKAIFARTLSKDSKIGYSQFHFGAGEASIISIVEEIETAGDGALILIEEIENGLHPVATKRLVEYLIDVARRKSAQILFTTHSNDALAPLPYDAVWSVANGKLSQGSLDVASLRALTGEDVTSCVVFTEDEFSKALAKETLRRLRMQDADGKSYKVDMNQVEIHGVGGEGNVIKFTETSNSRPDRKYPVLGLLDGDQKQYKRENPSLKFRDQTFRALRYGPGQHGPEEEIYKAVLDSFSTANTSVSLLTVALLGNSDGQKFVREKVDEIWRTNSEPHLLYSRLGEVLGFLDEELVTHAFLARWCELHQDESEAIWEGSFEALPWQPIDEEYIPSMG</sequence>
<accession>A0A7H0K9B1</accession>
<comment type="caution">
    <text evidence="2">The sequence shown here is derived from an EMBL/GenBank/DDBJ whole genome shotgun (WGS) entry which is preliminary data.</text>
</comment>
<dbReference type="GO" id="GO:0005524">
    <property type="term" value="F:ATP binding"/>
    <property type="evidence" value="ECO:0007669"/>
    <property type="project" value="UniProtKB-KW"/>
</dbReference>
<dbReference type="SMART" id="SM00382">
    <property type="entry name" value="AAA"/>
    <property type="match status" value="1"/>
</dbReference>
<dbReference type="InterPro" id="IPR003593">
    <property type="entry name" value="AAA+_ATPase"/>
</dbReference>
<gene>
    <name evidence="2" type="ORF">HMA55_10955</name>
</gene>
<dbReference type="CDD" id="cd00267">
    <property type="entry name" value="ABC_ATPase"/>
    <property type="match status" value="1"/>
</dbReference>
<dbReference type="EMBL" id="JABFED010000010">
    <property type="protein sequence ID" value="MBA1838390.1"/>
    <property type="molecule type" value="Genomic_DNA"/>
</dbReference>
<organism evidence="2 3">
    <name type="scientific">Corynebacterium wankanglinii</name>
    <dbReference type="NCBI Taxonomy" id="2735136"/>
    <lineage>
        <taxon>Bacteria</taxon>
        <taxon>Bacillati</taxon>
        <taxon>Actinomycetota</taxon>
        <taxon>Actinomycetes</taxon>
        <taxon>Mycobacteriales</taxon>
        <taxon>Corynebacteriaceae</taxon>
        <taxon>Corynebacterium</taxon>
    </lineage>
</organism>
<protein>
    <submittedName>
        <fullName evidence="2">ATP-binding protein</fullName>
    </submittedName>
</protein>
<dbReference type="InterPro" id="IPR003959">
    <property type="entry name" value="ATPase_AAA_core"/>
</dbReference>